<evidence type="ECO:0000313" key="1">
    <source>
        <dbReference type="EMBL" id="GBP19710.1"/>
    </source>
</evidence>
<evidence type="ECO:0000313" key="2">
    <source>
        <dbReference type="Proteomes" id="UP000299102"/>
    </source>
</evidence>
<proteinExistence type="predicted"/>
<dbReference type="EMBL" id="BGZK01000111">
    <property type="protein sequence ID" value="GBP19710.1"/>
    <property type="molecule type" value="Genomic_DNA"/>
</dbReference>
<reference evidence="1 2" key="1">
    <citation type="journal article" date="2019" name="Commun. Biol.">
        <title>The bagworm genome reveals a unique fibroin gene that provides high tensile strength.</title>
        <authorList>
            <person name="Kono N."/>
            <person name="Nakamura H."/>
            <person name="Ohtoshi R."/>
            <person name="Tomita M."/>
            <person name="Numata K."/>
            <person name="Arakawa K."/>
        </authorList>
    </citation>
    <scope>NUCLEOTIDE SEQUENCE [LARGE SCALE GENOMIC DNA]</scope>
</reference>
<comment type="caution">
    <text evidence="1">The sequence shown here is derived from an EMBL/GenBank/DDBJ whole genome shotgun (WGS) entry which is preliminary data.</text>
</comment>
<accession>A0A4C1U0F5</accession>
<dbReference type="AlphaFoldDB" id="A0A4C1U0F5"/>
<keyword evidence="2" id="KW-1185">Reference proteome</keyword>
<dbReference type="Proteomes" id="UP000299102">
    <property type="component" value="Unassembled WGS sequence"/>
</dbReference>
<protein>
    <submittedName>
        <fullName evidence="1">Uncharacterized protein</fullName>
    </submittedName>
</protein>
<sequence>MRFVVKRQIRGSAVGCMLHVNACCRQASPHRELKSVAIDITNLKDISLLRQAPLFTGTAWFGVIFACRASTFAPDKFPNEPTETENSL</sequence>
<gene>
    <name evidence="1" type="ORF">EVAR_8870_1</name>
</gene>
<organism evidence="1 2">
    <name type="scientific">Eumeta variegata</name>
    <name type="common">Bagworm moth</name>
    <name type="synonym">Eumeta japonica</name>
    <dbReference type="NCBI Taxonomy" id="151549"/>
    <lineage>
        <taxon>Eukaryota</taxon>
        <taxon>Metazoa</taxon>
        <taxon>Ecdysozoa</taxon>
        <taxon>Arthropoda</taxon>
        <taxon>Hexapoda</taxon>
        <taxon>Insecta</taxon>
        <taxon>Pterygota</taxon>
        <taxon>Neoptera</taxon>
        <taxon>Endopterygota</taxon>
        <taxon>Lepidoptera</taxon>
        <taxon>Glossata</taxon>
        <taxon>Ditrysia</taxon>
        <taxon>Tineoidea</taxon>
        <taxon>Psychidae</taxon>
        <taxon>Oiketicinae</taxon>
        <taxon>Eumeta</taxon>
    </lineage>
</organism>
<name>A0A4C1U0F5_EUMVA</name>